<comment type="caution">
    <text evidence="6">The sequence shown here is derived from an EMBL/GenBank/DDBJ whole genome shotgun (WGS) entry which is preliminary data.</text>
</comment>
<evidence type="ECO:0000313" key="7">
    <source>
        <dbReference type="Proteomes" id="UP000486602"/>
    </source>
</evidence>
<dbReference type="AlphaFoldDB" id="A0A7K3WW59"/>
<dbReference type="GO" id="GO:0016887">
    <property type="term" value="F:ATP hydrolysis activity"/>
    <property type="evidence" value="ECO:0007669"/>
    <property type="project" value="InterPro"/>
</dbReference>
<keyword evidence="2" id="KW-0813">Transport</keyword>
<dbReference type="GO" id="GO:0005524">
    <property type="term" value="F:ATP binding"/>
    <property type="evidence" value="ECO:0007669"/>
    <property type="project" value="UniProtKB-KW"/>
</dbReference>
<comment type="similarity">
    <text evidence="1">Belongs to the ABC transporter superfamily.</text>
</comment>
<dbReference type="InterPro" id="IPR027417">
    <property type="entry name" value="P-loop_NTPase"/>
</dbReference>
<reference evidence="6 7" key="1">
    <citation type="submission" date="2020-02" db="EMBL/GenBank/DDBJ databases">
        <title>Out from the shadows clarifying the taxonomy of the family Cryomorphaceae and related taxa by utilizing the GTDB taxonomic framework.</title>
        <authorList>
            <person name="Bowman J.P."/>
        </authorList>
    </citation>
    <scope>NUCLEOTIDE SEQUENCE [LARGE SCALE GENOMIC DNA]</scope>
    <source>
        <strain evidence="6 7">QSSC 1-22</strain>
    </source>
</reference>
<dbReference type="EMBL" id="JAAGVY010000076">
    <property type="protein sequence ID" value="NEN25756.1"/>
    <property type="molecule type" value="Genomic_DNA"/>
</dbReference>
<dbReference type="RefSeq" id="WP_163287202.1">
    <property type="nucleotide sequence ID" value="NZ_JAAGVY010000076.1"/>
</dbReference>
<organism evidence="6 7">
    <name type="scientific">Cryomorpha ignava</name>
    <dbReference type="NCBI Taxonomy" id="101383"/>
    <lineage>
        <taxon>Bacteria</taxon>
        <taxon>Pseudomonadati</taxon>
        <taxon>Bacteroidota</taxon>
        <taxon>Flavobacteriia</taxon>
        <taxon>Flavobacteriales</taxon>
        <taxon>Cryomorphaceae</taxon>
        <taxon>Cryomorpha</taxon>
    </lineage>
</organism>
<dbReference type="SUPFAM" id="SSF52540">
    <property type="entry name" value="P-loop containing nucleoside triphosphate hydrolases"/>
    <property type="match status" value="1"/>
</dbReference>
<dbReference type="SMART" id="SM00382">
    <property type="entry name" value="AAA"/>
    <property type="match status" value="1"/>
</dbReference>
<dbReference type="Proteomes" id="UP000486602">
    <property type="component" value="Unassembled WGS sequence"/>
</dbReference>
<dbReference type="InterPro" id="IPR003439">
    <property type="entry name" value="ABC_transporter-like_ATP-bd"/>
</dbReference>
<dbReference type="InterPro" id="IPR017871">
    <property type="entry name" value="ABC_transporter-like_CS"/>
</dbReference>
<evidence type="ECO:0000256" key="1">
    <source>
        <dbReference type="ARBA" id="ARBA00005417"/>
    </source>
</evidence>
<feature type="domain" description="ABC transporter" evidence="5">
    <location>
        <begin position="5"/>
        <end position="228"/>
    </location>
</feature>
<dbReference type="PROSITE" id="PS00211">
    <property type="entry name" value="ABC_TRANSPORTER_1"/>
    <property type="match status" value="1"/>
</dbReference>
<dbReference type="PROSITE" id="PS50893">
    <property type="entry name" value="ABC_TRANSPORTER_2"/>
    <property type="match status" value="1"/>
</dbReference>
<dbReference type="InterPro" id="IPR003593">
    <property type="entry name" value="AAA+_ATPase"/>
</dbReference>
<evidence type="ECO:0000313" key="6">
    <source>
        <dbReference type="EMBL" id="NEN25756.1"/>
    </source>
</evidence>
<keyword evidence="3" id="KW-0547">Nucleotide-binding</keyword>
<evidence type="ECO:0000256" key="3">
    <source>
        <dbReference type="ARBA" id="ARBA00022741"/>
    </source>
</evidence>
<sequence>MENVLEINSLTKKFGKITAVDSLDLTVEKGSVFGILGPNGSGKSTTLGMLLGVVNPASGSFKWFQGEQTHKVRRRIGAILESPCFYHYLSAENNLKVVAEIKQVDTSRIDVVLDRVGLLSRKNDPFKNYSLGMKQRLAIASALLSNPEVMILDEPTNGLDPQGIADIRDLIIDLANEGRTIILASHLLDEVQRICTDFAVLRLGKKIFQGKVADLDQDKTNVEVGSDDPEKLAAFLSDSHFAASFRKEGSNFKLALKPGIEITDFHRALIASGIVLNRLQINTNTLEQKFLQLLKSESNA</sequence>
<proteinExistence type="inferred from homology"/>
<dbReference type="Gene3D" id="3.40.50.300">
    <property type="entry name" value="P-loop containing nucleotide triphosphate hydrolases"/>
    <property type="match status" value="1"/>
</dbReference>
<name>A0A7K3WW59_9FLAO</name>
<evidence type="ECO:0000256" key="4">
    <source>
        <dbReference type="ARBA" id="ARBA00022840"/>
    </source>
</evidence>
<keyword evidence="4 6" id="KW-0067">ATP-binding</keyword>
<accession>A0A7K3WW59</accession>
<gene>
    <name evidence="6" type="ORF">G3O08_19890</name>
</gene>
<dbReference type="Pfam" id="PF00005">
    <property type="entry name" value="ABC_tran"/>
    <property type="match status" value="1"/>
</dbReference>
<protein>
    <submittedName>
        <fullName evidence="6">ATP-binding cassette domain-containing protein</fullName>
    </submittedName>
</protein>
<evidence type="ECO:0000259" key="5">
    <source>
        <dbReference type="PROSITE" id="PS50893"/>
    </source>
</evidence>
<keyword evidence="7" id="KW-1185">Reference proteome</keyword>
<evidence type="ECO:0000256" key="2">
    <source>
        <dbReference type="ARBA" id="ARBA00022448"/>
    </source>
</evidence>
<dbReference type="PANTHER" id="PTHR43335">
    <property type="entry name" value="ABC TRANSPORTER, ATP-BINDING PROTEIN"/>
    <property type="match status" value="1"/>
</dbReference>